<dbReference type="InterPro" id="IPR001841">
    <property type="entry name" value="Znf_RING"/>
</dbReference>
<evidence type="ECO:0000256" key="5">
    <source>
        <dbReference type="ARBA" id="ARBA00022833"/>
    </source>
</evidence>
<organism evidence="9">
    <name type="scientific">Albugo laibachii Nc14</name>
    <dbReference type="NCBI Taxonomy" id="890382"/>
    <lineage>
        <taxon>Eukaryota</taxon>
        <taxon>Sar</taxon>
        <taxon>Stramenopiles</taxon>
        <taxon>Oomycota</taxon>
        <taxon>Peronosporomycetes</taxon>
        <taxon>Albuginales</taxon>
        <taxon>Albuginaceae</taxon>
        <taxon>Albugo</taxon>
    </lineage>
</organism>
<dbReference type="CDD" id="cd16536">
    <property type="entry name" value="RING-HC_RNF10"/>
    <property type="match status" value="1"/>
</dbReference>
<accession>F0W489</accession>
<dbReference type="Gene3D" id="3.30.40.10">
    <property type="entry name" value="Zinc/RING finger domain, C3HC4 (zinc finger)"/>
    <property type="match status" value="1"/>
</dbReference>
<evidence type="ECO:0000256" key="7">
    <source>
        <dbReference type="SAM" id="MobiDB-lite"/>
    </source>
</evidence>
<reference evidence="9" key="2">
    <citation type="submission" date="2011-02" db="EMBL/GenBank/DDBJ databases">
        <authorList>
            <person name="MacLean D."/>
        </authorList>
    </citation>
    <scope>NUCLEOTIDE SEQUENCE</scope>
</reference>
<dbReference type="GO" id="GO:0008270">
    <property type="term" value="F:zinc ion binding"/>
    <property type="evidence" value="ECO:0007669"/>
    <property type="project" value="UniProtKB-KW"/>
</dbReference>
<feature type="compositionally biased region" description="Basic and acidic residues" evidence="7">
    <location>
        <begin position="362"/>
        <end position="371"/>
    </location>
</feature>
<dbReference type="InterPro" id="IPR017907">
    <property type="entry name" value="Znf_RING_CS"/>
</dbReference>
<dbReference type="Pfam" id="PF13445">
    <property type="entry name" value="zf-RING_UBOX"/>
    <property type="match status" value="1"/>
</dbReference>
<evidence type="ECO:0000256" key="4">
    <source>
        <dbReference type="ARBA" id="ARBA00022771"/>
    </source>
</evidence>
<keyword evidence="4 6" id="KW-0863">Zinc-finger</keyword>
<keyword evidence="3" id="KW-0479">Metal-binding</keyword>
<keyword evidence="5" id="KW-0862">Zinc</keyword>
<dbReference type="SUPFAM" id="SSF57850">
    <property type="entry name" value="RING/U-box"/>
    <property type="match status" value="1"/>
</dbReference>
<evidence type="ECO:0000256" key="1">
    <source>
        <dbReference type="ARBA" id="ARBA00004496"/>
    </source>
</evidence>
<dbReference type="PROSITE" id="PS00518">
    <property type="entry name" value="ZF_RING_1"/>
    <property type="match status" value="1"/>
</dbReference>
<dbReference type="SMART" id="SM00184">
    <property type="entry name" value="RING"/>
    <property type="match status" value="1"/>
</dbReference>
<feature type="compositionally biased region" description="Basic and acidic residues" evidence="7">
    <location>
        <begin position="570"/>
        <end position="584"/>
    </location>
</feature>
<dbReference type="GO" id="GO:0000976">
    <property type="term" value="F:transcription cis-regulatory region binding"/>
    <property type="evidence" value="ECO:0007669"/>
    <property type="project" value="TreeGrafter"/>
</dbReference>
<name>F0W489_9STRA</name>
<dbReference type="PANTHER" id="PTHR12983">
    <property type="entry name" value="RING FINGER 10 FAMILY MEMBER"/>
    <property type="match status" value="1"/>
</dbReference>
<dbReference type="GO" id="GO:0005737">
    <property type="term" value="C:cytoplasm"/>
    <property type="evidence" value="ECO:0007669"/>
    <property type="project" value="UniProtKB-SubCell"/>
</dbReference>
<dbReference type="AlphaFoldDB" id="F0W489"/>
<dbReference type="InterPro" id="IPR039739">
    <property type="entry name" value="MAG2/RNF10"/>
</dbReference>
<proteinExistence type="predicted"/>
<dbReference type="InterPro" id="IPR027370">
    <property type="entry name" value="Znf-RING_euk"/>
</dbReference>
<protein>
    <submittedName>
        <fullName evidence="9">Uncharacterized protein AlNc14C16G1765</fullName>
    </submittedName>
</protein>
<dbReference type="PROSITE" id="PS50089">
    <property type="entry name" value="ZF_RING_2"/>
    <property type="match status" value="1"/>
</dbReference>
<feature type="region of interest" description="Disordered" evidence="7">
    <location>
        <begin position="570"/>
        <end position="620"/>
    </location>
</feature>
<feature type="region of interest" description="Disordered" evidence="7">
    <location>
        <begin position="12"/>
        <end position="31"/>
    </location>
</feature>
<reference evidence="9" key="1">
    <citation type="journal article" date="2011" name="PLoS Biol.">
        <title>Gene gain and loss during evolution of obligate parasitism in the white rust pathogen of Arabidopsis thaliana.</title>
        <authorList>
            <person name="Kemen E."/>
            <person name="Gardiner A."/>
            <person name="Schultz-Larsen T."/>
            <person name="Kemen A.C."/>
            <person name="Balmuth A.L."/>
            <person name="Robert-Seilaniantz A."/>
            <person name="Bailey K."/>
            <person name="Holub E."/>
            <person name="Studholme D.J."/>
            <person name="Maclean D."/>
            <person name="Jones J.D."/>
        </authorList>
    </citation>
    <scope>NUCLEOTIDE SEQUENCE</scope>
</reference>
<feature type="compositionally biased region" description="Polar residues" evidence="7">
    <location>
        <begin position="609"/>
        <end position="620"/>
    </location>
</feature>
<feature type="compositionally biased region" description="Polar residues" evidence="7">
    <location>
        <begin position="377"/>
        <end position="399"/>
    </location>
</feature>
<feature type="domain" description="RING-type" evidence="8">
    <location>
        <begin position="136"/>
        <end position="177"/>
    </location>
</feature>
<evidence type="ECO:0000259" key="8">
    <source>
        <dbReference type="PROSITE" id="PS50089"/>
    </source>
</evidence>
<dbReference type="InterPro" id="IPR013083">
    <property type="entry name" value="Znf_RING/FYVE/PHD"/>
</dbReference>
<dbReference type="HOGENOM" id="CLU_030697_0_0_1"/>
<sequence length="620" mass="71433">MKSIRMDYFMSTRTGRKNTQRRERNDFNQEKSRWTRRGVPANYLLNFSLPERQNSFHAGRYGKKALVTRTQKEFLHAKYTKRTSQHMIVIKFLCSFRFIIGALRRDESHRLLEDLVEWKNVEQVKVWQKAKFPMQCPICLDEFRLPRTTRCGHIFCWTCILHYLSLSDKYWRRCPMCFECVEKIHLRAVEIESVVSPPVVGSIAKFKFLQRSKLDVATSYQPIDHSKASKKRFLPTIPSVYDPNSRFSRVMQATNEYLIQLLDSDLQQLRSLADGLRSCGELNELPFIEGAILHTTSRLDSIKIVVDDDELTKMQMEELNGTEGRSNSFYSFYQLENGTYVILHPVNMKCLLKEALLQSEKRNKTSHRNGEVDDLSDSSVNLPSEAAETSSMSVTSDGGSCTQHDALPDYVQGEVLSVEHRVMDDESQRRYRFLSHLPKYCDFYLCELDLSHYLSKKTLHSLKKELESRRRQRAAKQKLLDEQLDDNEIVHASPNCTNISSDATPSISPREGVEPEPSNLVEEFVELHLQNSRIDQASDESSSSYATVTRNSGYFPALEGRIVQASVSGHEEANAPWGRNREGTNEVFGHAASETGNKRTKGRKKNSKEVFSTSQRRSYR</sequence>
<keyword evidence="2" id="KW-0963">Cytoplasm</keyword>
<dbReference type="EMBL" id="FR824061">
    <property type="protein sequence ID" value="CCA15905.1"/>
    <property type="molecule type" value="Genomic_DNA"/>
</dbReference>
<feature type="region of interest" description="Disordered" evidence="7">
    <location>
        <begin position="362"/>
        <end position="399"/>
    </location>
</feature>
<evidence type="ECO:0000256" key="6">
    <source>
        <dbReference type="PROSITE-ProRule" id="PRU00175"/>
    </source>
</evidence>
<evidence type="ECO:0000256" key="2">
    <source>
        <dbReference type="ARBA" id="ARBA00022490"/>
    </source>
</evidence>
<gene>
    <name evidence="9" type="primary">AlNc14C16G1765</name>
    <name evidence="9" type="ORF">ALNC14_020480</name>
</gene>
<dbReference type="GO" id="GO:0045944">
    <property type="term" value="P:positive regulation of transcription by RNA polymerase II"/>
    <property type="evidence" value="ECO:0007669"/>
    <property type="project" value="TreeGrafter"/>
</dbReference>
<feature type="compositionally biased region" description="Basic and acidic residues" evidence="7">
    <location>
        <begin position="20"/>
        <end position="31"/>
    </location>
</feature>
<feature type="region of interest" description="Disordered" evidence="7">
    <location>
        <begin position="492"/>
        <end position="517"/>
    </location>
</feature>
<comment type="subcellular location">
    <subcellularLocation>
        <location evidence="1">Cytoplasm</location>
    </subcellularLocation>
</comment>
<evidence type="ECO:0000256" key="3">
    <source>
        <dbReference type="ARBA" id="ARBA00022723"/>
    </source>
</evidence>
<feature type="compositionally biased region" description="Polar residues" evidence="7">
    <location>
        <begin position="494"/>
        <end position="507"/>
    </location>
</feature>
<dbReference type="PANTHER" id="PTHR12983:SF9">
    <property type="entry name" value="E3 UBIQUITIN-PROTEIN LIGASE RNF10"/>
    <property type="match status" value="1"/>
</dbReference>
<evidence type="ECO:0000313" key="9">
    <source>
        <dbReference type="EMBL" id="CCA15905.1"/>
    </source>
</evidence>